<evidence type="ECO:0000313" key="3">
    <source>
        <dbReference type="Proteomes" id="UP000073492"/>
    </source>
</evidence>
<evidence type="ECO:0000313" key="2">
    <source>
        <dbReference type="EMBL" id="KXS93353.1"/>
    </source>
</evidence>
<dbReference type="AlphaFoldDB" id="A0A139GT35"/>
<gene>
    <name evidence="2" type="ORF">AC579_7677</name>
</gene>
<protein>
    <submittedName>
        <fullName evidence="2">Uncharacterized protein</fullName>
    </submittedName>
</protein>
<keyword evidence="3" id="KW-1185">Reference proteome</keyword>
<reference evidence="2 3" key="1">
    <citation type="submission" date="2015-07" db="EMBL/GenBank/DDBJ databases">
        <title>Comparative genomics of the Sigatoka disease complex on banana suggests a link between parallel evolutionary changes in Pseudocercospora fijiensis and Pseudocercospora eumusae and increased virulence on the banana host.</title>
        <authorList>
            <person name="Chang T.-C."/>
            <person name="Salvucci A."/>
            <person name="Crous P.W."/>
            <person name="Stergiopoulos I."/>
        </authorList>
    </citation>
    <scope>NUCLEOTIDE SEQUENCE [LARGE SCALE GENOMIC DNA]</scope>
    <source>
        <strain evidence="2 3">CBS 116634</strain>
    </source>
</reference>
<name>A0A139GT35_9PEZI</name>
<keyword evidence="1" id="KW-0812">Transmembrane</keyword>
<evidence type="ECO:0000256" key="1">
    <source>
        <dbReference type="SAM" id="Phobius"/>
    </source>
</evidence>
<organism evidence="2 3">
    <name type="scientific">Pseudocercospora musae</name>
    <dbReference type="NCBI Taxonomy" id="113226"/>
    <lineage>
        <taxon>Eukaryota</taxon>
        <taxon>Fungi</taxon>
        <taxon>Dikarya</taxon>
        <taxon>Ascomycota</taxon>
        <taxon>Pezizomycotina</taxon>
        <taxon>Dothideomycetes</taxon>
        <taxon>Dothideomycetidae</taxon>
        <taxon>Mycosphaerellales</taxon>
        <taxon>Mycosphaerellaceae</taxon>
        <taxon>Pseudocercospora</taxon>
    </lineage>
</organism>
<dbReference type="EMBL" id="LFZO01001576">
    <property type="protein sequence ID" value="KXS93353.1"/>
    <property type="molecule type" value="Genomic_DNA"/>
</dbReference>
<comment type="caution">
    <text evidence="2">The sequence shown here is derived from an EMBL/GenBank/DDBJ whole genome shotgun (WGS) entry which is preliminary data.</text>
</comment>
<keyword evidence="1" id="KW-0472">Membrane</keyword>
<accession>A0A139GT35</accession>
<feature type="transmembrane region" description="Helical" evidence="1">
    <location>
        <begin position="165"/>
        <end position="184"/>
    </location>
</feature>
<keyword evidence="1" id="KW-1133">Transmembrane helix</keyword>
<proteinExistence type="predicted"/>
<sequence length="245" mass="27377">MTFKNDVHEACFQGTTKNSRLGMRCACTITKTLALDATISEPPSHATGAGHDELHWGFDVHAPNQHAQNFEARKAMLLDTPVLGMSAEFAEIYAYLPPPPPPPRDQLGATTFHSPMKPNPRIVAMRKKCRDCQEWKETKQYAGARGVRCGECRRRNKNTWWKSRGWWITASSIIMVGLALWWAIMMRGGGGSTSEVENKKNKPTTSTFPVVTPEATWCDEEEMASICISAVTSVTSEVYWMPNNV</sequence>
<dbReference type="Proteomes" id="UP000073492">
    <property type="component" value="Unassembled WGS sequence"/>
</dbReference>